<evidence type="ECO:0000256" key="4">
    <source>
        <dbReference type="ARBA" id="ARBA00023136"/>
    </source>
</evidence>
<gene>
    <name evidence="8" type="ORF">EDC36_11163</name>
    <name evidence="9" type="ORF">Tigna_01165</name>
</gene>
<keyword evidence="3 6" id="KW-1133">Transmembrane helix</keyword>
<reference evidence="9 11" key="2">
    <citation type="submission" date="2019-07" db="EMBL/GenBank/DDBJ databases">
        <title>Tepidimonas ignava SPS-1037 draft genome.</title>
        <authorList>
            <person name="Da Costa M.S."/>
            <person name="Froufe H.J.C."/>
            <person name="Egas C."/>
            <person name="Albuquerque L."/>
        </authorList>
    </citation>
    <scope>NUCLEOTIDE SEQUENCE [LARGE SCALE GENOMIC DNA]</scope>
    <source>
        <strain evidence="9 11">SPS-1037</strain>
    </source>
</reference>
<keyword evidence="2 6" id="KW-0812">Transmembrane</keyword>
<dbReference type="InterPro" id="IPR009915">
    <property type="entry name" value="NnrU_dom"/>
</dbReference>
<feature type="transmembrane region" description="Helical" evidence="6">
    <location>
        <begin position="113"/>
        <end position="139"/>
    </location>
</feature>
<keyword evidence="4 6" id="KW-0472">Membrane</keyword>
<proteinExistence type="predicted"/>
<evidence type="ECO:0000313" key="10">
    <source>
        <dbReference type="Proteomes" id="UP000295536"/>
    </source>
</evidence>
<evidence type="ECO:0000256" key="1">
    <source>
        <dbReference type="ARBA" id="ARBA00004141"/>
    </source>
</evidence>
<dbReference type="Proteomes" id="UP000295536">
    <property type="component" value="Unassembled WGS sequence"/>
</dbReference>
<dbReference type="RefSeq" id="WP_132962992.1">
    <property type="nucleotide sequence ID" value="NZ_DAIPFN010000020.1"/>
</dbReference>
<feature type="transmembrane region" description="Helical" evidence="6">
    <location>
        <begin position="40"/>
        <end position="59"/>
    </location>
</feature>
<evidence type="ECO:0000313" key="9">
    <source>
        <dbReference type="EMBL" id="TSE22334.1"/>
    </source>
</evidence>
<evidence type="ECO:0000256" key="5">
    <source>
        <dbReference type="SAM" id="MobiDB-lite"/>
    </source>
</evidence>
<organism evidence="8 10">
    <name type="scientific">Tepidimonas ignava</name>
    <dbReference type="NCBI Taxonomy" id="114249"/>
    <lineage>
        <taxon>Bacteria</taxon>
        <taxon>Pseudomonadati</taxon>
        <taxon>Pseudomonadota</taxon>
        <taxon>Betaproteobacteria</taxon>
        <taxon>Burkholderiales</taxon>
        <taxon>Tepidimonas</taxon>
    </lineage>
</organism>
<dbReference type="OrthoDB" id="5293641at2"/>
<accession>A0A4R3LCS8</accession>
<evidence type="ECO:0000313" key="8">
    <source>
        <dbReference type="EMBL" id="TCS97100.1"/>
    </source>
</evidence>
<evidence type="ECO:0000256" key="3">
    <source>
        <dbReference type="ARBA" id="ARBA00022989"/>
    </source>
</evidence>
<evidence type="ECO:0000313" key="11">
    <source>
        <dbReference type="Proteomes" id="UP000315577"/>
    </source>
</evidence>
<sequence>MQWLVLGLIVLLGVHSVRIVADDWRTQVIERVGPLAWKAGYGLLALVGLVLVVWGYAQARLEPAVLWTPPLAMRHAAALLTLPAFVLAVAAYVPGNALKVRLGHPLVLSVKLWATAHLLANGNLADVLLFGGFLVWAVFNYRAARRRDAAQQASADDDDDSDAALAEPDPRHPVSGTATVATVVVGVALWVVFAFWLHAVLFGVAPLGR</sequence>
<feature type="domain" description="NnrU" evidence="7">
    <location>
        <begin position="4"/>
        <end position="206"/>
    </location>
</feature>
<comment type="caution">
    <text evidence="8">The sequence shown here is derived from an EMBL/GenBank/DDBJ whole genome shotgun (WGS) entry which is preliminary data.</text>
</comment>
<dbReference type="AlphaFoldDB" id="A0A4R3LCS8"/>
<dbReference type="Proteomes" id="UP000315577">
    <property type="component" value="Unassembled WGS sequence"/>
</dbReference>
<dbReference type="EMBL" id="VJNC01000006">
    <property type="protein sequence ID" value="TSE22334.1"/>
    <property type="molecule type" value="Genomic_DNA"/>
</dbReference>
<reference evidence="8 10" key="1">
    <citation type="submission" date="2019-03" db="EMBL/GenBank/DDBJ databases">
        <title>Genomic Encyclopedia of Type Strains, Phase IV (KMG-IV): sequencing the most valuable type-strain genomes for metagenomic binning, comparative biology and taxonomic classification.</title>
        <authorList>
            <person name="Goeker M."/>
        </authorList>
    </citation>
    <scope>NUCLEOTIDE SEQUENCE [LARGE SCALE GENOMIC DNA]</scope>
    <source>
        <strain evidence="8 10">DSM 12034</strain>
    </source>
</reference>
<evidence type="ECO:0000256" key="6">
    <source>
        <dbReference type="SAM" id="Phobius"/>
    </source>
</evidence>
<keyword evidence="11" id="KW-1185">Reference proteome</keyword>
<feature type="transmembrane region" description="Helical" evidence="6">
    <location>
        <begin position="71"/>
        <end position="93"/>
    </location>
</feature>
<dbReference type="GO" id="GO:0016020">
    <property type="term" value="C:membrane"/>
    <property type="evidence" value="ECO:0007669"/>
    <property type="project" value="UniProtKB-SubCell"/>
</dbReference>
<feature type="region of interest" description="Disordered" evidence="5">
    <location>
        <begin position="152"/>
        <end position="171"/>
    </location>
</feature>
<evidence type="ECO:0000259" key="7">
    <source>
        <dbReference type="Pfam" id="PF07298"/>
    </source>
</evidence>
<name>A0A4R3LCS8_9BURK</name>
<evidence type="ECO:0000256" key="2">
    <source>
        <dbReference type="ARBA" id="ARBA00022692"/>
    </source>
</evidence>
<dbReference type="Pfam" id="PF07298">
    <property type="entry name" value="NnrU"/>
    <property type="match status" value="1"/>
</dbReference>
<protein>
    <submittedName>
        <fullName evidence="9">NnrU protein</fullName>
    </submittedName>
    <submittedName>
        <fullName evidence="8">Putative membrane protein</fullName>
    </submittedName>
</protein>
<feature type="transmembrane region" description="Helical" evidence="6">
    <location>
        <begin position="180"/>
        <end position="205"/>
    </location>
</feature>
<dbReference type="EMBL" id="SMAH01000011">
    <property type="protein sequence ID" value="TCS97100.1"/>
    <property type="molecule type" value="Genomic_DNA"/>
</dbReference>
<comment type="subcellular location">
    <subcellularLocation>
        <location evidence="1">Membrane</location>
        <topology evidence="1">Multi-pass membrane protein</topology>
    </subcellularLocation>
</comment>